<reference evidence="1 2" key="1">
    <citation type="submission" date="2016-03" db="EMBL/GenBank/DDBJ databases">
        <title>Characterization of pf16 and phiPMW: Two novel phages infecting Pseudomonas putida PpG1.</title>
        <authorList>
            <person name="Magill D.J."/>
            <person name="Krylov V.N."/>
            <person name="Allen C.C.R."/>
            <person name="McGrath J.W."/>
            <person name="Quinn J.P."/>
            <person name="Kulakov L.A."/>
        </authorList>
    </citation>
    <scope>NUCLEOTIDE SEQUENCE [LARGE SCALE GENOMIC DNA]</scope>
</reference>
<evidence type="ECO:0000313" key="1">
    <source>
        <dbReference type="EMBL" id="ANA49303.1"/>
    </source>
</evidence>
<protein>
    <submittedName>
        <fullName evidence="1">Uncharacterized protein</fullName>
    </submittedName>
</protein>
<dbReference type="OrthoDB" id="41223at10239"/>
<accession>A0A1S5R1L9</accession>
<dbReference type="EMBL" id="KU862660">
    <property type="protein sequence ID" value="ANA49303.1"/>
    <property type="molecule type" value="Genomic_DNA"/>
</dbReference>
<evidence type="ECO:0000313" key="2">
    <source>
        <dbReference type="Proteomes" id="UP000223738"/>
    </source>
</evidence>
<proteinExistence type="predicted"/>
<gene>
    <name evidence="1" type="ORF">PMW_178</name>
</gene>
<keyword evidence="2" id="KW-1185">Reference proteome</keyword>
<dbReference type="Proteomes" id="UP000223738">
    <property type="component" value="Segment"/>
</dbReference>
<organism evidence="1 2">
    <name type="scientific">Pseudomonas phage phiPMW</name>
    <dbReference type="NCBI Taxonomy" id="1815582"/>
    <lineage>
        <taxon>Viruses</taxon>
        <taxon>Duplodnaviria</taxon>
        <taxon>Heunggongvirae</taxon>
        <taxon>Uroviricota</taxon>
        <taxon>Caudoviricetes</taxon>
        <taxon>Plaisancevirus</taxon>
        <taxon>Plaisancevirus PMW</taxon>
    </lineage>
</organism>
<sequence length="73" mass="8263">MSKALELLNTKQCPECGEFKLYWFTHLHGGPGIQDGRHKLNEIQVDMILGCDYCSETVGRVSSEQFLEVFNGN</sequence>
<name>A0A1S5R1L9_9CAUD</name>